<reference evidence="1" key="1">
    <citation type="submission" date="2021-05" db="EMBL/GenBank/DDBJ databases">
        <authorList>
            <person name="Pan Q."/>
            <person name="Jouanno E."/>
            <person name="Zahm M."/>
            <person name="Klopp C."/>
            <person name="Cabau C."/>
            <person name="Louis A."/>
            <person name="Berthelot C."/>
            <person name="Parey E."/>
            <person name="Roest Crollius H."/>
            <person name="Montfort J."/>
            <person name="Robinson-Rechavi M."/>
            <person name="Bouchez O."/>
            <person name="Lampietro C."/>
            <person name="Lopez Roques C."/>
            <person name="Donnadieu C."/>
            <person name="Postlethwait J."/>
            <person name="Bobe J."/>
            <person name="Dillon D."/>
            <person name="Chandos A."/>
            <person name="von Hippel F."/>
            <person name="Guiguen Y."/>
        </authorList>
    </citation>
    <scope>NUCLEOTIDE SEQUENCE</scope>
    <source>
        <strain evidence="1">YG-Jan2019</strain>
    </source>
</reference>
<comment type="caution">
    <text evidence="1">The sequence shown here is derived from an EMBL/GenBank/DDBJ whole genome shotgun (WGS) entry which is preliminary data.</text>
</comment>
<dbReference type="Proteomes" id="UP001157502">
    <property type="component" value="Chromosome 15"/>
</dbReference>
<name>A0ACC2GBZ7_DALPE</name>
<sequence length="236" mass="27095">MVSFPDLPVSNAVDHILSLSPSRKGLISIIYDSLCNISPSSLQDVRRLWEGDLGVELTDDQWRAALALIHTSSLARHSVMQLKVVLRVHLTKSRLAKIFPEVDPTCPRCKGQPADHLHMFWSCPKLATFWASIFGAYSEMLRKNITPDPLSALFGTAIENRPLIAFTSRLARRLILLSWKDQKPPSFTRWIRDVMHFLKLEKIRYILKGSMQTFREVWAPFLEYYESLQTPLDTDD</sequence>
<accession>A0ACC2GBZ7</accession>
<evidence type="ECO:0000313" key="2">
    <source>
        <dbReference type="Proteomes" id="UP001157502"/>
    </source>
</evidence>
<keyword evidence="2" id="KW-1185">Reference proteome</keyword>
<proteinExistence type="predicted"/>
<protein>
    <submittedName>
        <fullName evidence="1">Uncharacterized protein</fullName>
    </submittedName>
</protein>
<organism evidence="1 2">
    <name type="scientific">Dallia pectoralis</name>
    <name type="common">Alaska blackfish</name>
    <dbReference type="NCBI Taxonomy" id="75939"/>
    <lineage>
        <taxon>Eukaryota</taxon>
        <taxon>Metazoa</taxon>
        <taxon>Chordata</taxon>
        <taxon>Craniata</taxon>
        <taxon>Vertebrata</taxon>
        <taxon>Euteleostomi</taxon>
        <taxon>Actinopterygii</taxon>
        <taxon>Neopterygii</taxon>
        <taxon>Teleostei</taxon>
        <taxon>Protacanthopterygii</taxon>
        <taxon>Esociformes</taxon>
        <taxon>Umbridae</taxon>
        <taxon>Dallia</taxon>
    </lineage>
</organism>
<evidence type="ECO:0000313" key="1">
    <source>
        <dbReference type="EMBL" id="KAJ8001136.1"/>
    </source>
</evidence>
<dbReference type="EMBL" id="CM055742">
    <property type="protein sequence ID" value="KAJ8001136.1"/>
    <property type="molecule type" value="Genomic_DNA"/>
</dbReference>
<gene>
    <name evidence="1" type="ORF">DPEC_G00188090</name>
</gene>